<sequence length="124" mass="13547">MKISVDGVFSSLTKTAFIRVVVRDLDDFVCTGLTMCLDGPHTAATTEAIAFCESIRLTVSVQWTNALIEGGAINIVNLLANPSIDLSTIGIQLEEIRIQLSLFSSLKIQYFNIVANKVVYELAH</sequence>
<name>A0ABR2F600_9ROSI</name>
<reference evidence="2 3" key="1">
    <citation type="journal article" date="2024" name="G3 (Bethesda)">
        <title>Genome assembly of Hibiscus sabdariffa L. provides insights into metabolisms of medicinal natural products.</title>
        <authorList>
            <person name="Kim T."/>
        </authorList>
    </citation>
    <scope>NUCLEOTIDE SEQUENCE [LARGE SCALE GENOMIC DNA]</scope>
    <source>
        <strain evidence="2">TK-2024</strain>
        <tissue evidence="2">Old leaves</tissue>
    </source>
</reference>
<evidence type="ECO:0000259" key="1">
    <source>
        <dbReference type="Pfam" id="PF13456"/>
    </source>
</evidence>
<dbReference type="Proteomes" id="UP001472677">
    <property type="component" value="Unassembled WGS sequence"/>
</dbReference>
<keyword evidence="3" id="KW-1185">Reference proteome</keyword>
<dbReference type="EMBL" id="JBBPBM010000008">
    <property type="protein sequence ID" value="KAK8572438.1"/>
    <property type="molecule type" value="Genomic_DNA"/>
</dbReference>
<feature type="domain" description="RNase H type-1" evidence="1">
    <location>
        <begin position="5"/>
        <end position="124"/>
    </location>
</feature>
<dbReference type="InterPro" id="IPR002156">
    <property type="entry name" value="RNaseH_domain"/>
</dbReference>
<gene>
    <name evidence="2" type="ORF">V6N12_028491</name>
</gene>
<protein>
    <recommendedName>
        <fullName evidence="1">RNase H type-1 domain-containing protein</fullName>
    </recommendedName>
</protein>
<dbReference type="Pfam" id="PF13456">
    <property type="entry name" value="RVT_3"/>
    <property type="match status" value="1"/>
</dbReference>
<proteinExistence type="predicted"/>
<evidence type="ECO:0000313" key="2">
    <source>
        <dbReference type="EMBL" id="KAK8572438.1"/>
    </source>
</evidence>
<comment type="caution">
    <text evidence="2">The sequence shown here is derived from an EMBL/GenBank/DDBJ whole genome shotgun (WGS) entry which is preliminary data.</text>
</comment>
<evidence type="ECO:0000313" key="3">
    <source>
        <dbReference type="Proteomes" id="UP001472677"/>
    </source>
</evidence>
<organism evidence="2 3">
    <name type="scientific">Hibiscus sabdariffa</name>
    <name type="common">roselle</name>
    <dbReference type="NCBI Taxonomy" id="183260"/>
    <lineage>
        <taxon>Eukaryota</taxon>
        <taxon>Viridiplantae</taxon>
        <taxon>Streptophyta</taxon>
        <taxon>Embryophyta</taxon>
        <taxon>Tracheophyta</taxon>
        <taxon>Spermatophyta</taxon>
        <taxon>Magnoliopsida</taxon>
        <taxon>eudicotyledons</taxon>
        <taxon>Gunneridae</taxon>
        <taxon>Pentapetalae</taxon>
        <taxon>rosids</taxon>
        <taxon>malvids</taxon>
        <taxon>Malvales</taxon>
        <taxon>Malvaceae</taxon>
        <taxon>Malvoideae</taxon>
        <taxon>Hibiscus</taxon>
    </lineage>
</organism>
<accession>A0ABR2F600</accession>